<evidence type="ECO:0000256" key="4">
    <source>
        <dbReference type="ARBA" id="ARBA00022989"/>
    </source>
</evidence>
<feature type="transmembrane region" description="Helical" evidence="6">
    <location>
        <begin position="312"/>
        <end position="335"/>
    </location>
</feature>
<evidence type="ECO:0000313" key="7">
    <source>
        <dbReference type="EMBL" id="MDQ0426501.1"/>
    </source>
</evidence>
<dbReference type="EMBL" id="JAUSVM010000001">
    <property type="protein sequence ID" value="MDQ0426501.1"/>
    <property type="molecule type" value="Genomic_DNA"/>
</dbReference>
<comment type="caution">
    <text evidence="7">The sequence shown here is derived from an EMBL/GenBank/DDBJ whole genome shotgun (WGS) entry which is preliminary data.</text>
</comment>
<evidence type="ECO:0000313" key="8">
    <source>
        <dbReference type="Proteomes" id="UP001240250"/>
    </source>
</evidence>
<keyword evidence="4 6" id="KW-1133">Transmembrane helix</keyword>
<keyword evidence="2" id="KW-1003">Cell membrane</keyword>
<feature type="transmembrane region" description="Helical" evidence="6">
    <location>
        <begin position="341"/>
        <end position="359"/>
    </location>
</feature>
<feature type="transmembrane region" description="Helical" evidence="6">
    <location>
        <begin position="186"/>
        <end position="208"/>
    </location>
</feature>
<dbReference type="PANTHER" id="PTHR30250:SF26">
    <property type="entry name" value="PSMA PROTEIN"/>
    <property type="match status" value="1"/>
</dbReference>
<feature type="transmembrane region" description="Helical" evidence="6">
    <location>
        <begin position="45"/>
        <end position="69"/>
    </location>
</feature>
<gene>
    <name evidence="7" type="ORF">JO380_002882</name>
</gene>
<keyword evidence="8" id="KW-1185">Reference proteome</keyword>
<dbReference type="Proteomes" id="UP001240250">
    <property type="component" value="Unassembled WGS sequence"/>
</dbReference>
<evidence type="ECO:0000256" key="5">
    <source>
        <dbReference type="ARBA" id="ARBA00023136"/>
    </source>
</evidence>
<evidence type="ECO:0000256" key="3">
    <source>
        <dbReference type="ARBA" id="ARBA00022692"/>
    </source>
</evidence>
<dbReference type="RefSeq" id="WP_156442036.1">
    <property type="nucleotide sequence ID" value="NZ_CP194061.1"/>
</dbReference>
<feature type="transmembrane region" description="Helical" evidence="6">
    <location>
        <begin position="130"/>
        <end position="151"/>
    </location>
</feature>
<dbReference type="InterPro" id="IPR050833">
    <property type="entry name" value="Poly_Biosynth_Transport"/>
</dbReference>
<keyword evidence="5 6" id="KW-0472">Membrane</keyword>
<evidence type="ECO:0000256" key="6">
    <source>
        <dbReference type="SAM" id="Phobius"/>
    </source>
</evidence>
<proteinExistence type="predicted"/>
<reference evidence="7 8" key="1">
    <citation type="submission" date="2023-07" db="EMBL/GenBank/DDBJ databases">
        <title>Sequencing the genomes of 1000 actinobacteria strains.</title>
        <authorList>
            <person name="Klenk H.-P."/>
        </authorList>
    </citation>
    <scope>NUCLEOTIDE SEQUENCE [LARGE SCALE GENOMIC DNA]</scope>
    <source>
        <strain evidence="7 8">DSM 14785</strain>
    </source>
</reference>
<name>A0ABU0GP33_9CELL</name>
<feature type="transmembrane region" description="Helical" evidence="6">
    <location>
        <begin position="158"/>
        <end position="180"/>
    </location>
</feature>
<feature type="transmembrane region" description="Helical" evidence="6">
    <location>
        <begin position="462"/>
        <end position="483"/>
    </location>
</feature>
<sequence length="489" mass="49563">MTSPTAAATSYRRDALLVAVARMAPLGVQLLATPLVLDRLGDSAYAAWALMMTTINLLLTADLGVVGIMQRYHGIARGQQDARLGGRITASVLLVLAGLLVTVVALGPWISRGVLAVVDVPDAVRADAALLFRHAGTLAVLQLVALAFSSYLAAHSRFVAVAVQSLAARAVLAGGIAWALLTDQGLPGLLLASFADAGVAVLLGVVLCRQHLLREVRRPTDRAQTRELWAYSWRNQLSALGFVAQRELDVVIAGVMLSTAALASVSAAAPLVAAACLAPTVLLTPVFTSLSVQAGRDPAGLAAAGASAERGWLRLVLPFGALALGVLPFAATAWLGPEVSAITPLAALLAAGFVVTLAGNARAVVVRAAGRPGIETRSYVVYAAVKIVAGVALAVVGGMLGLAAAGILASVAALVVLVRGSRGLVAPGSGVGPRELLRALALAAGTGALSFVVSRAVDGRWTTLVCLVVVAGAGAAVAAVPVLRARRAA</sequence>
<protein>
    <submittedName>
        <fullName evidence="7">O-antigen/teichoic acid export membrane protein</fullName>
    </submittedName>
</protein>
<comment type="subcellular location">
    <subcellularLocation>
        <location evidence="1">Cell membrane</location>
        <topology evidence="1">Multi-pass membrane protein</topology>
    </subcellularLocation>
</comment>
<feature type="transmembrane region" description="Helical" evidence="6">
    <location>
        <begin position="90"/>
        <end position="110"/>
    </location>
</feature>
<keyword evidence="3 6" id="KW-0812">Transmembrane</keyword>
<organism evidence="7 8">
    <name type="scientific">Cellulomonas iranensis</name>
    <dbReference type="NCBI Taxonomy" id="76862"/>
    <lineage>
        <taxon>Bacteria</taxon>
        <taxon>Bacillati</taxon>
        <taxon>Actinomycetota</taxon>
        <taxon>Actinomycetes</taxon>
        <taxon>Micrococcales</taxon>
        <taxon>Cellulomonadaceae</taxon>
        <taxon>Cellulomonas</taxon>
    </lineage>
</organism>
<evidence type="ECO:0000256" key="2">
    <source>
        <dbReference type="ARBA" id="ARBA00022475"/>
    </source>
</evidence>
<accession>A0ABU0GP33</accession>
<evidence type="ECO:0000256" key="1">
    <source>
        <dbReference type="ARBA" id="ARBA00004651"/>
    </source>
</evidence>
<dbReference type="PANTHER" id="PTHR30250">
    <property type="entry name" value="PST FAMILY PREDICTED COLANIC ACID TRANSPORTER"/>
    <property type="match status" value="1"/>
</dbReference>